<accession>A0ABR9GXI7</accession>
<reference evidence="1 2" key="1">
    <citation type="submission" date="2020-09" db="EMBL/GenBank/DDBJ databases">
        <title>Draft Genome Sequence of Aminobacter carboxidus type strain DSM 1086, a soil Gram-negative carboxydobacterium.</title>
        <authorList>
            <person name="Turrini P."/>
            <person name="Tescari M."/>
            <person name="Artuso I."/>
            <person name="Lugli G.A."/>
            <person name="Frangipani E."/>
            <person name="Ventura M."/>
            <person name="Visca P."/>
        </authorList>
    </citation>
    <scope>NUCLEOTIDE SEQUENCE [LARGE SCALE GENOMIC DNA]</scope>
    <source>
        <strain evidence="1 2">DSM 1086</strain>
    </source>
</reference>
<protein>
    <submittedName>
        <fullName evidence="1">Uncharacterized protein</fullName>
    </submittedName>
</protein>
<sequence length="141" mass="15321">MRVQFHGLLFDLAADWVDATGDLPAGSPPTLVRPTGVGALQFSVARYSGGKHPHVSLVDLQDMLGRHCDSLTRDFGAHTVSDGDIDKVGCVSFEHGETLAIWYLSNGRDVVLVTYCAMGTRDPEISKELAESKLMVETIDF</sequence>
<organism evidence="1 2">
    <name type="scientific">Aminobacter carboxidus</name>
    <dbReference type="NCBI Taxonomy" id="376165"/>
    <lineage>
        <taxon>Bacteria</taxon>
        <taxon>Pseudomonadati</taxon>
        <taxon>Pseudomonadota</taxon>
        <taxon>Alphaproteobacteria</taxon>
        <taxon>Hyphomicrobiales</taxon>
        <taxon>Phyllobacteriaceae</taxon>
        <taxon>Aminobacter</taxon>
    </lineage>
</organism>
<dbReference type="Proteomes" id="UP000598227">
    <property type="component" value="Unassembled WGS sequence"/>
</dbReference>
<dbReference type="RefSeq" id="WP_192569001.1">
    <property type="nucleotide sequence ID" value="NZ_JACZEP010000020.1"/>
</dbReference>
<evidence type="ECO:0000313" key="2">
    <source>
        <dbReference type="Proteomes" id="UP000598227"/>
    </source>
</evidence>
<proteinExistence type="predicted"/>
<name>A0ABR9GXI7_9HYPH</name>
<evidence type="ECO:0000313" key="1">
    <source>
        <dbReference type="EMBL" id="MBE1208398.1"/>
    </source>
</evidence>
<keyword evidence="2" id="KW-1185">Reference proteome</keyword>
<comment type="caution">
    <text evidence="1">The sequence shown here is derived from an EMBL/GenBank/DDBJ whole genome shotgun (WGS) entry which is preliminary data.</text>
</comment>
<gene>
    <name evidence="1" type="ORF">IHE39_29320</name>
</gene>
<dbReference type="EMBL" id="JACZEP010000020">
    <property type="protein sequence ID" value="MBE1208398.1"/>
    <property type="molecule type" value="Genomic_DNA"/>
</dbReference>